<dbReference type="PANTHER" id="PTHR30461:SF2">
    <property type="entry name" value="SERINE RECOMBINASE PINE-RELATED"/>
    <property type="match status" value="1"/>
</dbReference>
<evidence type="ECO:0000256" key="2">
    <source>
        <dbReference type="ARBA" id="ARBA00023125"/>
    </source>
</evidence>
<evidence type="ECO:0000256" key="4">
    <source>
        <dbReference type="PIRSR" id="PIRSR606118-50"/>
    </source>
</evidence>
<evidence type="ECO:0000313" key="8">
    <source>
        <dbReference type="Proteomes" id="UP000297258"/>
    </source>
</evidence>
<evidence type="ECO:0000313" key="7">
    <source>
        <dbReference type="EMBL" id="TFW34634.1"/>
    </source>
</evidence>
<dbReference type="Proteomes" id="UP000297258">
    <property type="component" value="Unassembled WGS sequence"/>
</dbReference>
<dbReference type="GO" id="GO:0000150">
    <property type="term" value="F:DNA strand exchange activity"/>
    <property type="evidence" value="ECO:0007669"/>
    <property type="project" value="InterPro"/>
</dbReference>
<gene>
    <name evidence="7" type="ORF">E4O92_03480</name>
</gene>
<dbReference type="InterPro" id="IPR006119">
    <property type="entry name" value="Resolv_N"/>
</dbReference>
<dbReference type="PANTHER" id="PTHR30461">
    <property type="entry name" value="DNA-INVERTASE FROM LAMBDOID PROPHAGE"/>
    <property type="match status" value="1"/>
</dbReference>
<sequence>MQQPRIHLYARVSTSDQTTDNQVLLAKQAGYVVEPKRIHTETISGTVPAMERPVFAKVVEKLEEGDMLVVAKLDRLGRNAADIDRTVEMLNDKGIRVVVLDLPVMEVTSAAGDLVRRMFAAFAQFERDQLVERTHAGLARAKEQGKALGRKDALLKHAEKHDMTLEAVQQEIRDKIANGATGRGLAKEYGVSAPTILKLVGKAAA</sequence>
<evidence type="ECO:0000256" key="1">
    <source>
        <dbReference type="ARBA" id="ARBA00022908"/>
    </source>
</evidence>
<dbReference type="PROSITE" id="PS00397">
    <property type="entry name" value="RECOMBINASES_1"/>
    <property type="match status" value="1"/>
</dbReference>
<feature type="domain" description="Resolvase/invertase-type recombinase catalytic" evidence="6">
    <location>
        <begin position="5"/>
        <end position="145"/>
    </location>
</feature>
<feature type="active site" description="O-(5'-phospho-DNA)-serine intermediate" evidence="4 5">
    <location>
        <position position="13"/>
    </location>
</feature>
<name>A0A4Y9T3E1_9BURK</name>
<keyword evidence="8" id="KW-1185">Reference proteome</keyword>
<dbReference type="GO" id="GO:0003677">
    <property type="term" value="F:DNA binding"/>
    <property type="evidence" value="ECO:0007669"/>
    <property type="project" value="UniProtKB-KW"/>
</dbReference>
<comment type="caution">
    <text evidence="7">The sequence shown here is derived from an EMBL/GenBank/DDBJ whole genome shotgun (WGS) entry which is preliminary data.</text>
</comment>
<dbReference type="GO" id="GO:0015074">
    <property type="term" value="P:DNA integration"/>
    <property type="evidence" value="ECO:0007669"/>
    <property type="project" value="UniProtKB-KW"/>
</dbReference>
<keyword evidence="1" id="KW-0229">DNA integration</keyword>
<dbReference type="InterPro" id="IPR006118">
    <property type="entry name" value="Recombinase_CS"/>
</dbReference>
<evidence type="ECO:0000259" key="6">
    <source>
        <dbReference type="PROSITE" id="PS51736"/>
    </source>
</evidence>
<dbReference type="PROSITE" id="PS00398">
    <property type="entry name" value="RECOMBINASES_2"/>
    <property type="match status" value="1"/>
</dbReference>
<dbReference type="PROSITE" id="PS51736">
    <property type="entry name" value="RECOMBINASES_3"/>
    <property type="match status" value="1"/>
</dbReference>
<dbReference type="InterPro" id="IPR050639">
    <property type="entry name" value="SSR_resolvase"/>
</dbReference>
<dbReference type="CDD" id="cd03768">
    <property type="entry name" value="SR_ResInv"/>
    <property type="match status" value="1"/>
</dbReference>
<dbReference type="OrthoDB" id="8585334at2"/>
<dbReference type="InterPro" id="IPR036162">
    <property type="entry name" value="Resolvase-like_N_sf"/>
</dbReference>
<keyword evidence="3" id="KW-0233">DNA recombination</keyword>
<dbReference type="Pfam" id="PF00239">
    <property type="entry name" value="Resolvase"/>
    <property type="match status" value="1"/>
</dbReference>
<keyword evidence="2" id="KW-0238">DNA-binding</keyword>
<evidence type="ECO:0000256" key="3">
    <source>
        <dbReference type="ARBA" id="ARBA00023172"/>
    </source>
</evidence>
<dbReference type="SUPFAM" id="SSF53041">
    <property type="entry name" value="Resolvase-like"/>
    <property type="match status" value="1"/>
</dbReference>
<evidence type="ECO:0000256" key="5">
    <source>
        <dbReference type="PROSITE-ProRule" id="PRU10137"/>
    </source>
</evidence>
<dbReference type="EMBL" id="SPUM01000023">
    <property type="protein sequence ID" value="TFW34634.1"/>
    <property type="molecule type" value="Genomic_DNA"/>
</dbReference>
<proteinExistence type="predicted"/>
<organism evidence="7 8">
    <name type="scientific">Massilia horti</name>
    <dbReference type="NCBI Taxonomy" id="2562153"/>
    <lineage>
        <taxon>Bacteria</taxon>
        <taxon>Pseudomonadati</taxon>
        <taxon>Pseudomonadota</taxon>
        <taxon>Betaproteobacteria</taxon>
        <taxon>Burkholderiales</taxon>
        <taxon>Oxalobacteraceae</taxon>
        <taxon>Telluria group</taxon>
        <taxon>Massilia</taxon>
    </lineage>
</organism>
<dbReference type="Gene3D" id="3.40.50.1390">
    <property type="entry name" value="Resolvase, N-terminal catalytic domain"/>
    <property type="match status" value="1"/>
</dbReference>
<accession>A0A4Y9T3E1</accession>
<protein>
    <submittedName>
        <fullName evidence="7">Recombinase family protein</fullName>
    </submittedName>
</protein>
<reference evidence="7 8" key="1">
    <citation type="submission" date="2019-03" db="EMBL/GenBank/DDBJ databases">
        <title>Draft genome of Massilia hortus sp. nov., a novel bacterial species of the Oxalobacteraceae family.</title>
        <authorList>
            <person name="Peta V."/>
            <person name="Raths R."/>
            <person name="Bucking H."/>
        </authorList>
    </citation>
    <scope>NUCLEOTIDE SEQUENCE [LARGE SCALE GENOMIC DNA]</scope>
    <source>
        <strain evidence="7 8">ONC3</strain>
    </source>
</reference>
<dbReference type="AlphaFoldDB" id="A0A4Y9T3E1"/>
<dbReference type="SMART" id="SM00857">
    <property type="entry name" value="Resolvase"/>
    <property type="match status" value="1"/>
</dbReference>
<dbReference type="RefSeq" id="WP_135188361.1">
    <property type="nucleotide sequence ID" value="NZ_SPUM01000023.1"/>
</dbReference>